<evidence type="ECO:0000313" key="3">
    <source>
        <dbReference type="Proteomes" id="UP000274545"/>
    </source>
</evidence>
<dbReference type="EMBL" id="RAHC01000022">
    <property type="protein sequence ID" value="RUP75286.1"/>
    <property type="molecule type" value="Genomic_DNA"/>
</dbReference>
<evidence type="ECO:0000313" key="2">
    <source>
        <dbReference type="EMBL" id="RUP75286.1"/>
    </source>
</evidence>
<feature type="transmembrane region" description="Helical" evidence="1">
    <location>
        <begin position="56"/>
        <end position="83"/>
    </location>
</feature>
<keyword evidence="1" id="KW-0812">Transmembrane</keyword>
<dbReference type="Proteomes" id="UP000274545">
    <property type="component" value="Unassembled WGS sequence"/>
</dbReference>
<comment type="caution">
    <text evidence="2">The sequence shown here is derived from an EMBL/GenBank/DDBJ whole genome shotgun (WGS) entry which is preliminary data.</text>
</comment>
<keyword evidence="1" id="KW-1133">Transmembrane helix</keyword>
<keyword evidence="1" id="KW-0472">Membrane</keyword>
<name>A0A433ELX2_9MOLU</name>
<accession>A0A433ELX2</accession>
<feature type="transmembrane region" description="Helical" evidence="1">
    <location>
        <begin position="12"/>
        <end position="36"/>
    </location>
</feature>
<sequence length="117" mass="13999">MKQPAGLIFIKVILFLLLSPLLYFWYLLLWPLGYFLARFHTTDEFSEQLEKNTTEWVNIMVVMLLWIFCSIIIALLFLIYTLVQYLRVYQDLNNALRILFGLAWIISFFQKVLKIKA</sequence>
<evidence type="ECO:0000256" key="1">
    <source>
        <dbReference type="SAM" id="Phobius"/>
    </source>
</evidence>
<dbReference type="AlphaFoldDB" id="A0A433ELX2"/>
<gene>
    <name evidence="2" type="ORF">D6D54_08660</name>
</gene>
<proteinExistence type="predicted"/>
<reference evidence="2 3" key="1">
    <citation type="journal article" date="2019" name="Genome Biol. Evol.">
        <title>Toxin and genome evolution in a Drosophila defensive symbiosis.</title>
        <authorList>
            <person name="Ballinger M.J."/>
            <person name="Gawryluk R.M."/>
            <person name="Perlman S.J."/>
        </authorList>
    </citation>
    <scope>NUCLEOTIDE SEQUENCE [LARGE SCALE GENOMIC DNA]</scope>
    <source>
        <strain evidence="3">sNeo</strain>
    </source>
</reference>
<protein>
    <submittedName>
        <fullName evidence="2">Uncharacterized protein</fullName>
    </submittedName>
</protein>
<organism evidence="2 3">
    <name type="scientific">Spiroplasma poulsonii</name>
    <dbReference type="NCBI Taxonomy" id="2138"/>
    <lineage>
        <taxon>Bacteria</taxon>
        <taxon>Bacillati</taxon>
        <taxon>Mycoplasmatota</taxon>
        <taxon>Mollicutes</taxon>
        <taxon>Entomoplasmatales</taxon>
        <taxon>Spiroplasmataceae</taxon>
        <taxon>Spiroplasma</taxon>
    </lineage>
</organism>
<feature type="transmembrane region" description="Helical" evidence="1">
    <location>
        <begin position="95"/>
        <end position="113"/>
    </location>
</feature>